<comment type="caution">
    <text evidence="10">The sequence shown here is derived from an EMBL/GenBank/DDBJ whole genome shotgun (WGS) entry which is preliminary data.</text>
</comment>
<evidence type="ECO:0000256" key="2">
    <source>
        <dbReference type="ARBA" id="ARBA00022448"/>
    </source>
</evidence>
<feature type="transmembrane region" description="Helical" evidence="8">
    <location>
        <begin position="63"/>
        <end position="82"/>
    </location>
</feature>
<evidence type="ECO:0000313" key="10">
    <source>
        <dbReference type="EMBL" id="GLI94511.1"/>
    </source>
</evidence>
<evidence type="ECO:0000256" key="6">
    <source>
        <dbReference type="ARBA" id="ARBA00022989"/>
    </source>
</evidence>
<feature type="transmembrane region" description="Helical" evidence="8">
    <location>
        <begin position="144"/>
        <end position="162"/>
    </location>
</feature>
<feature type="transmembrane region" description="Helical" evidence="8">
    <location>
        <begin position="350"/>
        <end position="371"/>
    </location>
</feature>
<dbReference type="Proteomes" id="UP001144323">
    <property type="component" value="Unassembled WGS sequence"/>
</dbReference>
<dbReference type="PROSITE" id="PS00218">
    <property type="entry name" value="AMINO_ACID_PERMEASE_1"/>
    <property type="match status" value="1"/>
</dbReference>
<dbReference type="PANTHER" id="PTHR43495:SF2">
    <property type="entry name" value="D-SERINE_D-ALANINE_GLYCINE TRANSPORTER"/>
    <property type="match status" value="1"/>
</dbReference>
<gene>
    <name evidence="10" type="ORF">LMG27198_35030</name>
</gene>
<feature type="transmembrane region" description="Helical" evidence="8">
    <location>
        <begin position="420"/>
        <end position="443"/>
    </location>
</feature>
<evidence type="ECO:0000259" key="9">
    <source>
        <dbReference type="Pfam" id="PF00324"/>
    </source>
</evidence>
<accession>A0A9W6GWP8</accession>
<dbReference type="PIRSF" id="PIRSF006060">
    <property type="entry name" value="AA_transporter"/>
    <property type="match status" value="1"/>
</dbReference>
<evidence type="ECO:0000256" key="5">
    <source>
        <dbReference type="ARBA" id="ARBA00022970"/>
    </source>
</evidence>
<keyword evidence="2" id="KW-0813">Transport</keyword>
<feature type="transmembrane region" description="Helical" evidence="8">
    <location>
        <begin position="174"/>
        <end position="193"/>
    </location>
</feature>
<feature type="transmembrane region" description="Helical" evidence="8">
    <location>
        <begin position="305"/>
        <end position="329"/>
    </location>
</feature>
<dbReference type="PANTHER" id="PTHR43495">
    <property type="entry name" value="GABA PERMEASE"/>
    <property type="match status" value="1"/>
</dbReference>
<feature type="domain" description="Amino acid permease/ SLC12A" evidence="9">
    <location>
        <begin position="38"/>
        <end position="443"/>
    </location>
</feature>
<comment type="subcellular location">
    <subcellularLocation>
        <location evidence="1">Cell membrane</location>
        <topology evidence="1">Multi-pass membrane protein</topology>
    </subcellularLocation>
</comment>
<organism evidence="10 11">
    <name type="scientific">Methylocystis echinoides</name>
    <dbReference type="NCBI Taxonomy" id="29468"/>
    <lineage>
        <taxon>Bacteria</taxon>
        <taxon>Pseudomonadati</taxon>
        <taxon>Pseudomonadota</taxon>
        <taxon>Alphaproteobacteria</taxon>
        <taxon>Hyphomicrobiales</taxon>
        <taxon>Methylocystaceae</taxon>
        <taxon>Methylocystis</taxon>
    </lineage>
</organism>
<feature type="transmembrane region" description="Helical" evidence="8">
    <location>
        <begin position="377"/>
        <end position="399"/>
    </location>
</feature>
<dbReference type="EMBL" id="BSEC01000001">
    <property type="protein sequence ID" value="GLI94511.1"/>
    <property type="molecule type" value="Genomic_DNA"/>
</dbReference>
<evidence type="ECO:0000256" key="7">
    <source>
        <dbReference type="ARBA" id="ARBA00023136"/>
    </source>
</evidence>
<evidence type="ECO:0000313" key="11">
    <source>
        <dbReference type="Proteomes" id="UP001144323"/>
    </source>
</evidence>
<feature type="transmembrane region" description="Helical" evidence="8">
    <location>
        <begin position="449"/>
        <end position="466"/>
    </location>
</feature>
<dbReference type="GO" id="GO:0055085">
    <property type="term" value="P:transmembrane transport"/>
    <property type="evidence" value="ECO:0007669"/>
    <property type="project" value="InterPro"/>
</dbReference>
<name>A0A9W6GWP8_9HYPH</name>
<dbReference type="FunFam" id="1.20.1740.10:FF:000001">
    <property type="entry name" value="Amino acid permease"/>
    <property type="match status" value="1"/>
</dbReference>
<keyword evidence="6 8" id="KW-1133">Transmembrane helix</keyword>
<keyword evidence="4 8" id="KW-0812">Transmembrane</keyword>
<reference evidence="10" key="1">
    <citation type="journal article" date="2023" name="Int. J. Syst. Evol. Microbiol.">
        <title>Methylocystis iwaonis sp. nov., a type II methane-oxidizing bacterium from surface soil of a rice paddy field in Japan, and emended description of the genus Methylocystis (ex Whittenbury et al. 1970) Bowman et al. 1993.</title>
        <authorList>
            <person name="Kaise H."/>
            <person name="Sawadogo J.B."/>
            <person name="Alam M.S."/>
            <person name="Ueno C."/>
            <person name="Dianou D."/>
            <person name="Shinjo R."/>
            <person name="Asakawa S."/>
        </authorList>
    </citation>
    <scope>NUCLEOTIDE SEQUENCE</scope>
    <source>
        <strain evidence="10">LMG27198</strain>
    </source>
</reference>
<dbReference type="GO" id="GO:0005886">
    <property type="term" value="C:plasma membrane"/>
    <property type="evidence" value="ECO:0007669"/>
    <property type="project" value="UniProtKB-SubCell"/>
</dbReference>
<feature type="transmembrane region" description="Helical" evidence="8">
    <location>
        <begin position="213"/>
        <end position="233"/>
    </location>
</feature>
<dbReference type="InterPro" id="IPR004840">
    <property type="entry name" value="Amino_acid_permease_CS"/>
</dbReference>
<proteinExistence type="predicted"/>
<feature type="transmembrane region" description="Helical" evidence="8">
    <location>
        <begin position="38"/>
        <end position="57"/>
    </location>
</feature>
<dbReference type="GO" id="GO:0006865">
    <property type="term" value="P:amino acid transport"/>
    <property type="evidence" value="ECO:0007669"/>
    <property type="project" value="UniProtKB-KW"/>
</dbReference>
<dbReference type="InterPro" id="IPR004841">
    <property type="entry name" value="AA-permease/SLC12A_dom"/>
</dbReference>
<evidence type="ECO:0000256" key="8">
    <source>
        <dbReference type="SAM" id="Phobius"/>
    </source>
</evidence>
<keyword evidence="5" id="KW-0029">Amino-acid transport</keyword>
<dbReference type="Gene3D" id="1.20.1740.10">
    <property type="entry name" value="Amino acid/polyamine transporter I"/>
    <property type="match status" value="1"/>
</dbReference>
<protein>
    <submittedName>
        <fullName evidence="10">Amino acid permease</fullName>
    </submittedName>
</protein>
<dbReference type="AlphaFoldDB" id="A0A9W6GWP8"/>
<dbReference type="Pfam" id="PF00324">
    <property type="entry name" value="AA_permease"/>
    <property type="match status" value="1"/>
</dbReference>
<keyword evidence="7 8" id="KW-0472">Membrane</keyword>
<evidence type="ECO:0000256" key="3">
    <source>
        <dbReference type="ARBA" id="ARBA00022475"/>
    </source>
</evidence>
<evidence type="ECO:0000256" key="1">
    <source>
        <dbReference type="ARBA" id="ARBA00004651"/>
    </source>
</evidence>
<evidence type="ECO:0000256" key="4">
    <source>
        <dbReference type="ARBA" id="ARBA00022692"/>
    </source>
</evidence>
<keyword evidence="3" id="KW-1003">Cell membrane</keyword>
<keyword evidence="11" id="KW-1185">Reference proteome</keyword>
<sequence length="471" mass="50910">MDKLCALRAKCSQRQGQASMEQQQHGFKRTLGVRQMRLLALGSTIGVGLFLGSASAIKVAGPSILLAYLLAGVMTFFILRALGEMAIHHPVTGSFAAYATHYVSPFLGYLVGWGYWFYWTIIAIAEVTAVGIYMQYWYPGSAQWVWAFSAIAVMGVVNLFTARVFGEFEFWFSLIKVATILVMIGLGLFVILFGFPGEWAPVGISNLTQIGGFFPAGVAGCLLSMQMVVYAYVGVEMIGIAAGEAEDPQNTIPMAIDSFVWRIIIFYVGALFVILAIFPWNRIGVDGSPFVQVFQRVGLEKAAGLVNFVVITAALSSCNGGIFSSGRILHTLAASQQAPGWFGHIAANGIPVRAMLVTTAFLFLGAGLNYFTPAQAFEYLTAAVTFIGILIWLTIIYTHSRFRRRLAETGEAIPAFRMPFWPLSSFVAGGFLVAVIGILVSVAETRGPVIVGLLLLAALAAGFRLTQPKTA</sequence>
<dbReference type="RefSeq" id="WP_281804568.1">
    <property type="nucleotide sequence ID" value="NZ_BSEC01000001.1"/>
</dbReference>
<feature type="transmembrane region" description="Helical" evidence="8">
    <location>
        <begin position="259"/>
        <end position="280"/>
    </location>
</feature>